<dbReference type="InterPro" id="IPR036890">
    <property type="entry name" value="HATPase_C_sf"/>
</dbReference>
<evidence type="ECO:0000256" key="9">
    <source>
        <dbReference type="ARBA" id="ARBA00022741"/>
    </source>
</evidence>
<dbReference type="SMART" id="SM00388">
    <property type="entry name" value="HisKA"/>
    <property type="match status" value="1"/>
</dbReference>
<dbReference type="PROSITE" id="PS50109">
    <property type="entry name" value="HIS_KIN"/>
    <property type="match status" value="1"/>
</dbReference>
<accession>A0ABZ0CR82</accession>
<gene>
    <name evidence="18" type="ORF">RXV79_21665</name>
</gene>
<evidence type="ECO:0000256" key="11">
    <source>
        <dbReference type="ARBA" id="ARBA00022840"/>
    </source>
</evidence>
<evidence type="ECO:0000256" key="6">
    <source>
        <dbReference type="ARBA" id="ARBA00022553"/>
    </source>
</evidence>
<dbReference type="PANTHER" id="PTHR44936:SF5">
    <property type="entry name" value="SENSOR HISTIDINE KINASE ENVZ"/>
    <property type="match status" value="1"/>
</dbReference>
<evidence type="ECO:0000256" key="3">
    <source>
        <dbReference type="ARBA" id="ARBA00012438"/>
    </source>
</evidence>
<dbReference type="InterPro" id="IPR003661">
    <property type="entry name" value="HisK_dim/P_dom"/>
</dbReference>
<feature type="transmembrane region" description="Helical" evidence="15">
    <location>
        <begin position="20"/>
        <end position="44"/>
    </location>
</feature>
<dbReference type="SUPFAM" id="SSF47384">
    <property type="entry name" value="Homodimeric domain of signal transducing histidine kinase"/>
    <property type="match status" value="1"/>
</dbReference>
<feature type="transmembrane region" description="Helical" evidence="15">
    <location>
        <begin position="191"/>
        <end position="211"/>
    </location>
</feature>
<evidence type="ECO:0000256" key="12">
    <source>
        <dbReference type="ARBA" id="ARBA00022989"/>
    </source>
</evidence>
<feature type="domain" description="Histidine kinase" evidence="16">
    <location>
        <begin position="273"/>
        <end position="496"/>
    </location>
</feature>
<dbReference type="InterPro" id="IPR050980">
    <property type="entry name" value="2C_sensor_his_kinase"/>
</dbReference>
<evidence type="ECO:0000256" key="2">
    <source>
        <dbReference type="ARBA" id="ARBA00004429"/>
    </source>
</evidence>
<feature type="domain" description="HAMP" evidence="17">
    <location>
        <begin position="213"/>
        <end position="265"/>
    </location>
</feature>
<keyword evidence="5" id="KW-0997">Cell inner membrane</keyword>
<keyword evidence="19" id="KW-1185">Reference proteome</keyword>
<dbReference type="GO" id="GO:0005524">
    <property type="term" value="F:ATP binding"/>
    <property type="evidence" value="ECO:0007669"/>
    <property type="project" value="UniProtKB-KW"/>
</dbReference>
<keyword evidence="9" id="KW-0547">Nucleotide-binding</keyword>
<dbReference type="InterPro" id="IPR036097">
    <property type="entry name" value="HisK_dim/P_sf"/>
</dbReference>
<dbReference type="EMBL" id="CP136336">
    <property type="protein sequence ID" value="WOB07505.1"/>
    <property type="molecule type" value="Genomic_DNA"/>
</dbReference>
<evidence type="ECO:0000256" key="15">
    <source>
        <dbReference type="SAM" id="Phobius"/>
    </source>
</evidence>
<dbReference type="Pfam" id="PF02518">
    <property type="entry name" value="HATPase_c"/>
    <property type="match status" value="1"/>
</dbReference>
<keyword evidence="12 15" id="KW-1133">Transmembrane helix</keyword>
<dbReference type="InterPro" id="IPR003594">
    <property type="entry name" value="HATPase_dom"/>
</dbReference>
<evidence type="ECO:0000256" key="10">
    <source>
        <dbReference type="ARBA" id="ARBA00022777"/>
    </source>
</evidence>
<keyword evidence="14 15" id="KW-0472">Membrane</keyword>
<keyword evidence="10" id="KW-0418">Kinase</keyword>
<keyword evidence="6" id="KW-0597">Phosphoprotein</keyword>
<organism evidence="18 19">
    <name type="scientific">Piscinibacter gummiphilus</name>
    <dbReference type="NCBI Taxonomy" id="946333"/>
    <lineage>
        <taxon>Bacteria</taxon>
        <taxon>Pseudomonadati</taxon>
        <taxon>Pseudomonadota</taxon>
        <taxon>Betaproteobacteria</taxon>
        <taxon>Burkholderiales</taxon>
        <taxon>Sphaerotilaceae</taxon>
        <taxon>Piscinibacter</taxon>
    </lineage>
</organism>
<comment type="subcellular location">
    <subcellularLocation>
        <location evidence="2">Cell inner membrane</location>
        <topology evidence="2">Multi-pass membrane protein</topology>
    </subcellularLocation>
</comment>
<evidence type="ECO:0000259" key="16">
    <source>
        <dbReference type="PROSITE" id="PS50109"/>
    </source>
</evidence>
<dbReference type="Proteomes" id="UP001303946">
    <property type="component" value="Chromosome"/>
</dbReference>
<dbReference type="Gene3D" id="3.30.565.10">
    <property type="entry name" value="Histidine kinase-like ATPase, C-terminal domain"/>
    <property type="match status" value="1"/>
</dbReference>
<dbReference type="InterPro" id="IPR003660">
    <property type="entry name" value="HAMP_dom"/>
</dbReference>
<evidence type="ECO:0000256" key="14">
    <source>
        <dbReference type="ARBA" id="ARBA00023136"/>
    </source>
</evidence>
<evidence type="ECO:0000256" key="7">
    <source>
        <dbReference type="ARBA" id="ARBA00022679"/>
    </source>
</evidence>
<evidence type="ECO:0000256" key="4">
    <source>
        <dbReference type="ARBA" id="ARBA00022475"/>
    </source>
</evidence>
<evidence type="ECO:0000313" key="19">
    <source>
        <dbReference type="Proteomes" id="UP001303946"/>
    </source>
</evidence>
<dbReference type="PRINTS" id="PR00344">
    <property type="entry name" value="BCTRLSENSOR"/>
</dbReference>
<reference evidence="18 19" key="1">
    <citation type="submission" date="2023-10" db="EMBL/GenBank/DDBJ databases">
        <title>Bacteria for the degradation of biodegradable plastic PBAT(Polybutylene adipate terephthalate).</title>
        <authorList>
            <person name="Weon H.-Y."/>
            <person name="Yeon J."/>
        </authorList>
    </citation>
    <scope>NUCLEOTIDE SEQUENCE [LARGE SCALE GENOMIC DNA]</scope>
    <source>
        <strain evidence="18 19">SBD 7-3</strain>
    </source>
</reference>
<protein>
    <recommendedName>
        <fullName evidence="3">histidine kinase</fullName>
        <ecNumber evidence="3">2.7.13.3</ecNumber>
    </recommendedName>
</protein>
<keyword evidence="13" id="KW-0902">Two-component regulatory system</keyword>
<dbReference type="SUPFAM" id="SSF55874">
    <property type="entry name" value="ATPase domain of HSP90 chaperone/DNA topoisomerase II/histidine kinase"/>
    <property type="match status" value="1"/>
</dbReference>
<name>A0ABZ0CR82_9BURK</name>
<evidence type="ECO:0000259" key="17">
    <source>
        <dbReference type="PROSITE" id="PS50885"/>
    </source>
</evidence>
<keyword evidence="4" id="KW-1003">Cell membrane</keyword>
<dbReference type="RefSeq" id="WP_316700164.1">
    <property type="nucleotide sequence ID" value="NZ_CP136336.1"/>
</dbReference>
<proteinExistence type="predicted"/>
<comment type="catalytic activity">
    <reaction evidence="1">
        <text>ATP + protein L-histidine = ADP + protein N-phospho-L-histidine.</text>
        <dbReference type="EC" id="2.7.13.3"/>
    </reaction>
</comment>
<dbReference type="InterPro" id="IPR004358">
    <property type="entry name" value="Sig_transdc_His_kin-like_C"/>
</dbReference>
<evidence type="ECO:0000313" key="18">
    <source>
        <dbReference type="EMBL" id="WOB07505.1"/>
    </source>
</evidence>
<dbReference type="PROSITE" id="PS50885">
    <property type="entry name" value="HAMP"/>
    <property type="match status" value="1"/>
</dbReference>
<dbReference type="CDD" id="cd00082">
    <property type="entry name" value="HisKA"/>
    <property type="match status" value="1"/>
</dbReference>
<sequence length="497" mass="53749">MGNPTRRWAELLPASLGGRILALQFAGAAAILGVGSLCAIEWAARERDAARADLAGWAVHDAMMQALDGRAPSGEFGSSSVVVRHGPGPLPADFTVQQRLPAPPSPPATLVPSDVTLWLKAGSLSDRSRATLDEAPTTRTYFTLLSRELVALNRESLLVVTLPQGPGVLRREVSTLRFESPSLWRDRLPPVSVLLSALAALGAVFVALGVASRALARPIHTLASSIDARGEEVQVPPLPETGPVEARAMARADNRLRTRLATVLADQTRMLAAVSHDLRTPSTRLRLRVELVAEAELREALLRDLDEMDEMLTEVLEFLSHEVREEAVKSVDLTALLQSVCDDYADLGRPVTFSEPPPLTFHGVPTLFASTQQTHVFQHARKVRQSCRPTALRRALCNLIDNALKYGHRADVQLDAGGDAVRIAVHDNGPGIPEDEMEKVFLPLYRLESSRQRSTGGIGLGLAIVKAVVAAHHGRIELRNRPEGGLVVSVELPRSLA</sequence>
<dbReference type="PANTHER" id="PTHR44936">
    <property type="entry name" value="SENSOR PROTEIN CREC"/>
    <property type="match status" value="1"/>
</dbReference>
<dbReference type="SMART" id="SM00387">
    <property type="entry name" value="HATPase_c"/>
    <property type="match status" value="1"/>
</dbReference>
<dbReference type="InterPro" id="IPR005467">
    <property type="entry name" value="His_kinase_dom"/>
</dbReference>
<dbReference type="EC" id="2.7.13.3" evidence="3"/>
<keyword evidence="11 18" id="KW-0067">ATP-binding</keyword>
<evidence type="ECO:0000256" key="8">
    <source>
        <dbReference type="ARBA" id="ARBA00022692"/>
    </source>
</evidence>
<keyword evidence="7" id="KW-0808">Transferase</keyword>
<evidence type="ECO:0000256" key="5">
    <source>
        <dbReference type="ARBA" id="ARBA00022519"/>
    </source>
</evidence>
<dbReference type="Gene3D" id="1.10.287.130">
    <property type="match status" value="1"/>
</dbReference>
<keyword evidence="8 15" id="KW-0812">Transmembrane</keyword>
<evidence type="ECO:0000256" key="13">
    <source>
        <dbReference type="ARBA" id="ARBA00023012"/>
    </source>
</evidence>
<evidence type="ECO:0000256" key="1">
    <source>
        <dbReference type="ARBA" id="ARBA00000085"/>
    </source>
</evidence>